<organism evidence="7 8">
    <name type="scientific">Saccharomonospora azurea NA-128</name>
    <dbReference type="NCBI Taxonomy" id="882081"/>
    <lineage>
        <taxon>Bacteria</taxon>
        <taxon>Bacillati</taxon>
        <taxon>Actinomycetota</taxon>
        <taxon>Actinomycetes</taxon>
        <taxon>Pseudonocardiales</taxon>
        <taxon>Pseudonocardiaceae</taxon>
        <taxon>Saccharomonospora</taxon>
    </lineage>
</organism>
<sequence>MPGAGAAMSRPEHTTTRGHDAVRTAALLLAVVLQTVAGALGGSGALGESVGTVANSYPTLVQPGGAAFSIWSLIYVLSLVLAVRAALPRQRRRDVHRRVGWWLAAAGVLNALWIVVFTQRWTVVAQVVIIALLLVLYAALVRLRDHPATGWADRLFLHTPVGIYTGWVTVATVAGAASTGVALGFTPASPVAVALGTAALAGTTWVAVLTALRVRPAAGYVAAVAWAFAWIAVATASWLVAVVAVAGALTVVLTATRSLWRADDRARFAWG</sequence>
<evidence type="ECO:0000313" key="7">
    <source>
        <dbReference type="EMBL" id="EHY88287.1"/>
    </source>
</evidence>
<feature type="transmembrane region" description="Helical" evidence="6">
    <location>
        <begin position="21"/>
        <end position="46"/>
    </location>
</feature>
<keyword evidence="8" id="KW-1185">Reference proteome</keyword>
<dbReference type="GO" id="GO:0016020">
    <property type="term" value="C:membrane"/>
    <property type="evidence" value="ECO:0007669"/>
    <property type="project" value="UniProtKB-SubCell"/>
</dbReference>
<keyword evidence="4 6" id="KW-1133">Transmembrane helix</keyword>
<feature type="transmembrane region" description="Helical" evidence="6">
    <location>
        <begin position="239"/>
        <end position="260"/>
    </location>
</feature>
<comment type="subcellular location">
    <subcellularLocation>
        <location evidence="1">Membrane</location>
        <topology evidence="1">Multi-pass membrane protein</topology>
    </subcellularLocation>
</comment>
<feature type="transmembrane region" description="Helical" evidence="6">
    <location>
        <begin position="217"/>
        <end position="233"/>
    </location>
</feature>
<name>H8G6E4_9PSEU</name>
<protein>
    <recommendedName>
        <fullName evidence="9">Tryptophan-rich sensory protein</fullName>
    </recommendedName>
</protein>
<dbReference type="InterPro" id="IPR004307">
    <property type="entry name" value="TspO_MBR"/>
</dbReference>
<dbReference type="HOGENOM" id="CLU_067293_0_0_11"/>
<evidence type="ECO:0000256" key="4">
    <source>
        <dbReference type="ARBA" id="ARBA00022989"/>
    </source>
</evidence>
<keyword evidence="3 6" id="KW-0812">Transmembrane</keyword>
<feature type="transmembrane region" description="Helical" evidence="6">
    <location>
        <begin position="66"/>
        <end position="87"/>
    </location>
</feature>
<gene>
    <name evidence="7" type="ORF">SacazDRAFT_01357</name>
</gene>
<dbReference type="EMBL" id="CM001466">
    <property type="protein sequence ID" value="EHY88287.1"/>
    <property type="molecule type" value="Genomic_DNA"/>
</dbReference>
<proteinExistence type="inferred from homology"/>
<feature type="transmembrane region" description="Helical" evidence="6">
    <location>
        <begin position="123"/>
        <end position="140"/>
    </location>
</feature>
<feature type="transmembrane region" description="Helical" evidence="6">
    <location>
        <begin position="191"/>
        <end position="210"/>
    </location>
</feature>
<feature type="transmembrane region" description="Helical" evidence="6">
    <location>
        <begin position="99"/>
        <end position="117"/>
    </location>
</feature>
<dbReference type="Proteomes" id="UP000004705">
    <property type="component" value="Chromosome"/>
</dbReference>
<comment type="similarity">
    <text evidence="2">Belongs to the TspO/BZRP family.</text>
</comment>
<feature type="transmembrane region" description="Helical" evidence="6">
    <location>
        <begin position="161"/>
        <end position="185"/>
    </location>
</feature>
<dbReference type="PANTHER" id="PTHR33802">
    <property type="entry name" value="SI:CH211-161H7.5-RELATED"/>
    <property type="match status" value="1"/>
</dbReference>
<keyword evidence="5 6" id="KW-0472">Membrane</keyword>
<dbReference type="PANTHER" id="PTHR33802:SF1">
    <property type="entry name" value="XK-RELATED PROTEIN"/>
    <property type="match status" value="1"/>
</dbReference>
<evidence type="ECO:0008006" key="9">
    <source>
        <dbReference type="Google" id="ProtNLM"/>
    </source>
</evidence>
<evidence type="ECO:0000256" key="3">
    <source>
        <dbReference type="ARBA" id="ARBA00022692"/>
    </source>
</evidence>
<accession>H8G6E4</accession>
<dbReference type="AlphaFoldDB" id="H8G6E4"/>
<evidence type="ECO:0000256" key="6">
    <source>
        <dbReference type="SAM" id="Phobius"/>
    </source>
</evidence>
<dbReference type="Pfam" id="PF03073">
    <property type="entry name" value="TspO_MBR"/>
    <property type="match status" value="1"/>
</dbReference>
<evidence type="ECO:0000256" key="5">
    <source>
        <dbReference type="ARBA" id="ARBA00023136"/>
    </source>
</evidence>
<evidence type="ECO:0000256" key="2">
    <source>
        <dbReference type="ARBA" id="ARBA00007524"/>
    </source>
</evidence>
<evidence type="ECO:0000256" key="1">
    <source>
        <dbReference type="ARBA" id="ARBA00004141"/>
    </source>
</evidence>
<reference evidence="7 8" key="1">
    <citation type="journal article" date="2012" name="Stand. Genomic Sci.">
        <title>Genome sequence of the soil bacterium Saccharomonospora azurea type strain (NA-128(T)).</title>
        <authorList>
            <person name="Klenk H.P."/>
            <person name="Held B."/>
            <person name="Lucas S."/>
            <person name="Lapidus A."/>
            <person name="Copeland A."/>
            <person name="Hammon N."/>
            <person name="Pitluck S."/>
            <person name="Goodwin L.A."/>
            <person name="Han C."/>
            <person name="Tapia R."/>
            <person name="Brambilla E.M."/>
            <person name="Potter G."/>
            <person name="Land M."/>
            <person name="Ivanova N."/>
            <person name="Rohde M."/>
            <person name="Goker M."/>
            <person name="Detter J.C."/>
            <person name="Kyrpides N.C."/>
            <person name="Woyke T."/>
        </authorList>
    </citation>
    <scope>NUCLEOTIDE SEQUENCE [LARGE SCALE GENOMIC DNA]</scope>
    <source>
        <strain evidence="7 8">NA-128</strain>
    </source>
</reference>
<dbReference type="InterPro" id="IPR038330">
    <property type="entry name" value="TspO/MBR-related_sf"/>
</dbReference>
<dbReference type="Gene3D" id="1.20.1260.100">
    <property type="entry name" value="TspO/MBR protein"/>
    <property type="match status" value="1"/>
</dbReference>
<evidence type="ECO:0000313" key="8">
    <source>
        <dbReference type="Proteomes" id="UP000004705"/>
    </source>
</evidence>